<dbReference type="InterPro" id="IPR043519">
    <property type="entry name" value="NT_sf"/>
</dbReference>
<evidence type="ECO:0000259" key="1">
    <source>
        <dbReference type="Pfam" id="PF18765"/>
    </source>
</evidence>
<sequence length="99" mass="10984">MRLTDVQKTVIREEVQRHFGAAARVLLFGSRVHDDARGGDIDLYIEAEGDIDQTLAQELGLYAALQRRLGEQRIDLVVHRAGSPLRPIDRAALQAGIPL</sequence>
<dbReference type="Gene3D" id="3.30.460.10">
    <property type="entry name" value="Beta Polymerase, domain 2"/>
    <property type="match status" value="1"/>
</dbReference>
<dbReference type="STRING" id="1810504.PG2T_01665"/>
<dbReference type="InParanoid" id="A0A1B1YQG8"/>
<dbReference type="Proteomes" id="UP000092952">
    <property type="component" value="Chromosome"/>
</dbReference>
<accession>A0A1B1YQG8</accession>
<reference evidence="3" key="1">
    <citation type="submission" date="2016-03" db="EMBL/GenBank/DDBJ databases">
        <title>Complete genome sequence of Solimmundus cernigliae, representing a novel lineage of polycyclic aromatic hydrocarbon degraders within the Gammaproteobacteria.</title>
        <authorList>
            <person name="Singleton D.R."/>
            <person name="Dickey A.N."/>
            <person name="Scholl E.H."/>
            <person name="Wright F.A."/>
            <person name="Aitken M.D."/>
        </authorList>
    </citation>
    <scope>NUCLEOTIDE SEQUENCE [LARGE SCALE GENOMIC DNA]</scope>
    <source>
        <strain evidence="3">TR3.2</strain>
    </source>
</reference>
<dbReference type="EMBL" id="CP014671">
    <property type="protein sequence ID" value="ANX03024.1"/>
    <property type="molecule type" value="Genomic_DNA"/>
</dbReference>
<protein>
    <recommendedName>
        <fullName evidence="1">Polymerase beta nucleotidyltransferase domain-containing protein</fullName>
    </recommendedName>
</protein>
<evidence type="ECO:0000313" key="2">
    <source>
        <dbReference type="EMBL" id="ANX03024.1"/>
    </source>
</evidence>
<gene>
    <name evidence="2" type="ORF">PG2T_01665</name>
</gene>
<dbReference type="OrthoDB" id="14556at2"/>
<keyword evidence="3" id="KW-1185">Reference proteome</keyword>
<dbReference type="SUPFAM" id="SSF81301">
    <property type="entry name" value="Nucleotidyltransferase"/>
    <property type="match status" value="1"/>
</dbReference>
<dbReference type="AlphaFoldDB" id="A0A1B1YQG8"/>
<organism evidence="2 3">
    <name type="scientific">Immundisolibacter cernigliae</name>
    <dbReference type="NCBI Taxonomy" id="1810504"/>
    <lineage>
        <taxon>Bacteria</taxon>
        <taxon>Pseudomonadati</taxon>
        <taxon>Pseudomonadota</taxon>
        <taxon>Gammaproteobacteria</taxon>
        <taxon>Immundisolibacterales</taxon>
        <taxon>Immundisolibacteraceae</taxon>
        <taxon>Immundisolibacter</taxon>
    </lineage>
</organism>
<dbReference type="InterPro" id="IPR041633">
    <property type="entry name" value="Polbeta"/>
</dbReference>
<evidence type="ECO:0000313" key="3">
    <source>
        <dbReference type="Proteomes" id="UP000092952"/>
    </source>
</evidence>
<feature type="domain" description="Polymerase beta nucleotidyltransferase" evidence="1">
    <location>
        <begin position="22"/>
        <end position="80"/>
    </location>
</feature>
<dbReference type="RefSeq" id="WP_068802535.1">
    <property type="nucleotide sequence ID" value="NZ_CP014671.1"/>
</dbReference>
<name>A0A1B1YQG8_9GAMM</name>
<dbReference type="KEGG" id="gbi:PG2T_01665"/>
<dbReference type="Pfam" id="PF18765">
    <property type="entry name" value="Polbeta"/>
    <property type="match status" value="1"/>
</dbReference>
<proteinExistence type="predicted"/>